<evidence type="ECO:0008006" key="4">
    <source>
        <dbReference type="Google" id="ProtNLM"/>
    </source>
</evidence>
<reference evidence="2 3" key="1">
    <citation type="submission" date="2020-12" db="EMBL/GenBank/DDBJ databases">
        <title>WGS of Legionella: environmental sample.</title>
        <authorList>
            <person name="Cristino S."/>
            <person name="Girolamini L."/>
            <person name="Salaris S."/>
            <person name="Pascale M.R."/>
            <person name="Mazzotta M."/>
            <person name="Orsini M."/>
            <person name="Grottola A."/>
        </authorList>
    </citation>
    <scope>NUCLEOTIDE SEQUENCE [LARGE SCALE GENOMIC DNA]</scope>
    <source>
        <strain evidence="2 3">30cs62</strain>
    </source>
</reference>
<keyword evidence="1" id="KW-1133">Transmembrane helix</keyword>
<dbReference type="EMBL" id="JADWVN010000028">
    <property type="protein sequence ID" value="MBL7528018.1"/>
    <property type="molecule type" value="Genomic_DNA"/>
</dbReference>
<proteinExistence type="predicted"/>
<evidence type="ECO:0000313" key="3">
    <source>
        <dbReference type="Proteomes" id="UP000809910"/>
    </source>
</evidence>
<feature type="transmembrane region" description="Helical" evidence="1">
    <location>
        <begin position="163"/>
        <end position="188"/>
    </location>
</feature>
<dbReference type="Proteomes" id="UP000809910">
    <property type="component" value="Unassembled WGS sequence"/>
</dbReference>
<protein>
    <recommendedName>
        <fullName evidence="4">Transmembrane protein</fullName>
    </recommendedName>
</protein>
<gene>
    <name evidence="2" type="ORF">I5282_15765</name>
</gene>
<keyword evidence="1" id="KW-0812">Transmembrane</keyword>
<sequence>MADIKVHVLNFHSIWTHIEIVLENTSTKPHTYYGINRWETPTNNWSVAGPKAYIAQADSSYTFDIEANPTEITKKWRTYWAETWSEAGILSNNCAVAAQWFLTEFAGIPKPSLSNLSLNLLAFGIMWPSFIPCPVTLSGRVMSNVKFHIEARTNPEISAQYSYLFLYTSIALATLVFAASVFALAVAASILTGGIATAAIVGCSITGIASSYGFFKAYNLLSAKNSAEDYYNSKKQSVDEDQLSESTIENSAFNAS</sequence>
<name>A0ABS1WF85_9GAMM</name>
<feature type="transmembrane region" description="Helical" evidence="1">
    <location>
        <begin position="194"/>
        <end position="215"/>
    </location>
</feature>
<keyword evidence="3" id="KW-1185">Reference proteome</keyword>
<keyword evidence="1" id="KW-0472">Membrane</keyword>
<accession>A0ABS1WF85</accession>
<organism evidence="2 3">
    <name type="scientific">Legionella bononiensis</name>
    <dbReference type="NCBI Taxonomy" id="2793102"/>
    <lineage>
        <taxon>Bacteria</taxon>
        <taxon>Pseudomonadati</taxon>
        <taxon>Pseudomonadota</taxon>
        <taxon>Gammaproteobacteria</taxon>
        <taxon>Legionellales</taxon>
        <taxon>Legionellaceae</taxon>
        <taxon>Legionella</taxon>
    </lineage>
</organism>
<evidence type="ECO:0000256" key="1">
    <source>
        <dbReference type="SAM" id="Phobius"/>
    </source>
</evidence>
<dbReference type="RefSeq" id="WP_203108506.1">
    <property type="nucleotide sequence ID" value="NZ_JADOBG010000007.1"/>
</dbReference>
<evidence type="ECO:0000313" key="2">
    <source>
        <dbReference type="EMBL" id="MBL7528018.1"/>
    </source>
</evidence>
<comment type="caution">
    <text evidence="2">The sequence shown here is derived from an EMBL/GenBank/DDBJ whole genome shotgun (WGS) entry which is preliminary data.</text>
</comment>